<dbReference type="Gene3D" id="3.40.50.720">
    <property type="entry name" value="NAD(P)-binding Rossmann-like Domain"/>
    <property type="match status" value="1"/>
</dbReference>
<dbReference type="SUPFAM" id="SSF51735">
    <property type="entry name" value="NAD(P)-binding Rossmann-fold domains"/>
    <property type="match status" value="1"/>
</dbReference>
<reference evidence="3" key="1">
    <citation type="submission" date="2018-02" db="EMBL/GenBank/DDBJ databases">
        <title>Genome sequencing of Solimonas sp. HR-BB.</title>
        <authorList>
            <person name="Lee Y."/>
            <person name="Jeon C.O."/>
        </authorList>
    </citation>
    <scope>NUCLEOTIDE SEQUENCE [LARGE SCALE GENOMIC DNA]</scope>
    <source>
        <strain evidence="3">HR-U</strain>
    </source>
</reference>
<dbReference type="PRINTS" id="PR00080">
    <property type="entry name" value="SDRFAMILY"/>
</dbReference>
<dbReference type="PRINTS" id="PR00081">
    <property type="entry name" value="GDHRDH"/>
</dbReference>
<dbReference type="EMBL" id="PTRA01000005">
    <property type="protein sequence ID" value="PQA55051.1"/>
    <property type="molecule type" value="Genomic_DNA"/>
</dbReference>
<dbReference type="InterPro" id="IPR036291">
    <property type="entry name" value="NAD(P)-bd_dom_sf"/>
</dbReference>
<comment type="caution">
    <text evidence="2">The sequence shown here is derived from an EMBL/GenBank/DDBJ whole genome shotgun (WGS) entry which is preliminary data.</text>
</comment>
<keyword evidence="3" id="KW-1185">Reference proteome</keyword>
<dbReference type="OrthoDB" id="9786056at2"/>
<organism evidence="2 3">
    <name type="scientific">Siphonobacter curvatus</name>
    <dbReference type="NCBI Taxonomy" id="2094562"/>
    <lineage>
        <taxon>Bacteria</taxon>
        <taxon>Pseudomonadati</taxon>
        <taxon>Bacteroidota</taxon>
        <taxon>Cytophagia</taxon>
        <taxon>Cytophagales</taxon>
        <taxon>Cytophagaceae</taxon>
        <taxon>Siphonobacter</taxon>
    </lineage>
</organism>
<dbReference type="InterPro" id="IPR051911">
    <property type="entry name" value="SDR_oxidoreductase"/>
</dbReference>
<dbReference type="PANTHER" id="PTHR43976">
    <property type="entry name" value="SHORT CHAIN DEHYDROGENASE"/>
    <property type="match status" value="1"/>
</dbReference>
<evidence type="ECO:0000256" key="1">
    <source>
        <dbReference type="RuleBase" id="RU000363"/>
    </source>
</evidence>
<gene>
    <name evidence="2" type="ORF">C5O19_21135</name>
</gene>
<accession>A0A2S7IH86</accession>
<dbReference type="Pfam" id="PF00106">
    <property type="entry name" value="adh_short"/>
    <property type="match status" value="1"/>
</dbReference>
<dbReference type="Proteomes" id="UP000239590">
    <property type="component" value="Unassembled WGS sequence"/>
</dbReference>
<proteinExistence type="inferred from homology"/>
<dbReference type="RefSeq" id="WP_104715370.1">
    <property type="nucleotide sequence ID" value="NZ_PTRA01000005.1"/>
</dbReference>
<name>A0A2S7IH86_9BACT</name>
<comment type="similarity">
    <text evidence="1">Belongs to the short-chain dehydrogenases/reductases (SDR) family.</text>
</comment>
<sequence length="292" mass="31726">MKELKNVLITGAAGGFGGVIIEALRKEGYTVTGAMRDSNGRNKAVAETLRSQGVTIVEIDVTRDESVALGVQQAAAHMGSIDILINNAGLGAGGIQEGFTADDWKKVFDVNVFGVQRMTRAVLPYMKQRQRGLLILISSLSARLSVPFQGPYSPSKWAAEALAESYRLEVSHLGIETCIIEPGGFPTAFIGSLLQPSDQERALDYGAINQLPATLLASLKGVFEANPEQRPELVAEALVNLLKLPHGKRPVRTEVDRMFMGDLVAPLNEQLEKANEKVYEAFQMSHLMHVKN</sequence>
<dbReference type="PANTHER" id="PTHR43976:SF9">
    <property type="entry name" value="OXIDOREDUCTASE"/>
    <property type="match status" value="1"/>
</dbReference>
<dbReference type="AlphaFoldDB" id="A0A2S7IH86"/>
<evidence type="ECO:0000313" key="2">
    <source>
        <dbReference type="EMBL" id="PQA55051.1"/>
    </source>
</evidence>
<evidence type="ECO:0000313" key="3">
    <source>
        <dbReference type="Proteomes" id="UP000239590"/>
    </source>
</evidence>
<dbReference type="InterPro" id="IPR002347">
    <property type="entry name" value="SDR_fam"/>
</dbReference>
<evidence type="ECO:0008006" key="4">
    <source>
        <dbReference type="Google" id="ProtNLM"/>
    </source>
</evidence>
<protein>
    <recommendedName>
        <fullName evidence="4">Short-chain dehydrogenase/reductase</fullName>
    </recommendedName>
</protein>